<evidence type="ECO:0000313" key="3">
    <source>
        <dbReference type="Proteomes" id="UP000279271"/>
    </source>
</evidence>
<reference evidence="3" key="1">
    <citation type="journal article" date="2018" name="Algal Res.">
        <title>Characterization of plant carbon substrate utilization by Auxenochlorella protothecoides.</title>
        <authorList>
            <person name="Vogler B.W."/>
            <person name="Starkenburg S.R."/>
            <person name="Sudasinghe N."/>
            <person name="Schambach J.Y."/>
            <person name="Rollin J.A."/>
            <person name="Pattathil S."/>
            <person name="Barry A.N."/>
        </authorList>
    </citation>
    <scope>NUCLEOTIDE SEQUENCE [LARGE SCALE GENOMIC DNA]</scope>
    <source>
        <strain evidence="3">UTEX 25</strain>
    </source>
</reference>
<name>A0A3M7L6I3_AUXPR</name>
<gene>
    <name evidence="2" type="ORF">APUTEX25_000571</name>
</gene>
<dbReference type="Pfam" id="PF13637">
    <property type="entry name" value="Ank_4"/>
    <property type="match status" value="1"/>
</dbReference>
<sequence length="74" mass="7846">MVLRLVELGADVNKRDGVGGTALHHAAMAGHKDMMFALARLGCDWRARAEGIDGATASHVLCGAHGRPSRQQLL</sequence>
<dbReference type="PROSITE" id="PS50088">
    <property type="entry name" value="ANK_REPEAT"/>
    <property type="match status" value="1"/>
</dbReference>
<comment type="caution">
    <text evidence="2">The sequence shown here is derived from an EMBL/GenBank/DDBJ whole genome shotgun (WGS) entry which is preliminary data.</text>
</comment>
<feature type="non-terminal residue" evidence="2">
    <location>
        <position position="74"/>
    </location>
</feature>
<proteinExistence type="predicted"/>
<dbReference type="InterPro" id="IPR002110">
    <property type="entry name" value="Ankyrin_rpt"/>
</dbReference>
<organism evidence="2 3">
    <name type="scientific">Auxenochlorella protothecoides</name>
    <name type="common">Green microalga</name>
    <name type="synonym">Chlorella protothecoides</name>
    <dbReference type="NCBI Taxonomy" id="3075"/>
    <lineage>
        <taxon>Eukaryota</taxon>
        <taxon>Viridiplantae</taxon>
        <taxon>Chlorophyta</taxon>
        <taxon>core chlorophytes</taxon>
        <taxon>Trebouxiophyceae</taxon>
        <taxon>Chlorellales</taxon>
        <taxon>Chlorellaceae</taxon>
        <taxon>Auxenochlorella</taxon>
    </lineage>
</organism>
<dbReference type="EMBL" id="QOKY01000045">
    <property type="protein sequence ID" value="RMZ57809.1"/>
    <property type="molecule type" value="Genomic_DNA"/>
</dbReference>
<dbReference type="Gene3D" id="1.25.40.20">
    <property type="entry name" value="Ankyrin repeat-containing domain"/>
    <property type="match status" value="1"/>
</dbReference>
<dbReference type="SUPFAM" id="SSF48403">
    <property type="entry name" value="Ankyrin repeat"/>
    <property type="match status" value="1"/>
</dbReference>
<feature type="repeat" description="ANK" evidence="1">
    <location>
        <begin position="18"/>
        <end position="50"/>
    </location>
</feature>
<keyword evidence="1" id="KW-0040">ANK repeat</keyword>
<accession>A0A3M7L6I3</accession>
<dbReference type="Proteomes" id="UP000279271">
    <property type="component" value="Unassembled WGS sequence"/>
</dbReference>
<evidence type="ECO:0000256" key="1">
    <source>
        <dbReference type="PROSITE-ProRule" id="PRU00023"/>
    </source>
</evidence>
<evidence type="ECO:0000313" key="2">
    <source>
        <dbReference type="EMBL" id="RMZ57809.1"/>
    </source>
</evidence>
<protein>
    <submittedName>
        <fullName evidence="2">Uncharacterized protein</fullName>
    </submittedName>
</protein>
<dbReference type="InterPro" id="IPR036770">
    <property type="entry name" value="Ankyrin_rpt-contain_sf"/>
</dbReference>
<dbReference type="AlphaFoldDB" id="A0A3M7L6I3"/>